<dbReference type="InterPro" id="IPR003593">
    <property type="entry name" value="AAA+_ATPase"/>
</dbReference>
<evidence type="ECO:0000259" key="10">
    <source>
        <dbReference type="PROSITE" id="PS50893"/>
    </source>
</evidence>
<comment type="caution">
    <text evidence="12">The sequence shown here is derived from an EMBL/GenBank/DDBJ whole genome shotgun (WGS) entry which is preliminary data.</text>
</comment>
<keyword evidence="1" id="KW-0813">Transport</keyword>
<keyword evidence="2" id="KW-1003">Cell membrane</keyword>
<evidence type="ECO:0000256" key="7">
    <source>
        <dbReference type="ARBA" id="ARBA00022967"/>
    </source>
</evidence>
<evidence type="ECO:0000256" key="2">
    <source>
        <dbReference type="ARBA" id="ARBA00022475"/>
    </source>
</evidence>
<evidence type="ECO:0000256" key="8">
    <source>
        <dbReference type="ARBA" id="ARBA00023136"/>
    </source>
</evidence>
<gene>
    <name evidence="12" type="primary">modC</name>
    <name evidence="12" type="ORF">COA96_06075</name>
</gene>
<keyword evidence="8" id="KW-0472">Membrane</keyword>
<dbReference type="Pfam" id="PF00005">
    <property type="entry name" value="ABC_tran"/>
    <property type="match status" value="1"/>
</dbReference>
<dbReference type="GO" id="GO:0005524">
    <property type="term" value="F:ATP binding"/>
    <property type="evidence" value="ECO:0007669"/>
    <property type="project" value="UniProtKB-KW"/>
</dbReference>
<evidence type="ECO:0000256" key="4">
    <source>
        <dbReference type="ARBA" id="ARBA00022519"/>
    </source>
</evidence>
<dbReference type="PROSITE" id="PS51866">
    <property type="entry name" value="MOP"/>
    <property type="match status" value="1"/>
</dbReference>
<dbReference type="AlphaFoldDB" id="A0A2A5B3B4"/>
<dbReference type="Pfam" id="PF03459">
    <property type="entry name" value="TOBE"/>
    <property type="match status" value="1"/>
</dbReference>
<sequence length="362" mass="39566">MIQVNVELPGKDFHLKAGFECPAKGVTGIFGPSGSGKTTLLRVIAGLETSAHGSIAVKGTRWLDSQSANPAIAMPVNKRRVGMVFQDASLFPHLNVEQNLLFGRNRLNKPANPFDLDEFYRQLGVADLLKRATAKLSGGEKQRVALGRALLAEPTLLLMDEPLSALDQTTRDQLMLFLEKLFQKIEIPVFYVSHSSEEIARLADHLLLMEEGEVIESGPIQQVLGRVDSHLAASDAAFSMIECRIKNHDLPYLTSIVCSGGETLQIPRLTNAAKVGARVRLRIQARDVSVCLEHPKNSSILNILPATVCDIASESKQGSRIVKLDISGDLLLAKVSEFSVQQLELRPGQQLFAQIKSAALLY</sequence>
<evidence type="ECO:0000313" key="13">
    <source>
        <dbReference type="Proteomes" id="UP000218327"/>
    </source>
</evidence>
<feature type="domain" description="Mop" evidence="11">
    <location>
        <begin position="297"/>
        <end position="362"/>
    </location>
</feature>
<evidence type="ECO:0000256" key="1">
    <source>
        <dbReference type="ARBA" id="ARBA00022448"/>
    </source>
</evidence>
<dbReference type="InterPro" id="IPR017871">
    <property type="entry name" value="ABC_transporter-like_CS"/>
</dbReference>
<evidence type="ECO:0000259" key="11">
    <source>
        <dbReference type="PROSITE" id="PS51866"/>
    </source>
</evidence>
<dbReference type="InterPro" id="IPR050334">
    <property type="entry name" value="Molybdenum_import_ModC"/>
</dbReference>
<dbReference type="PROSITE" id="PS50893">
    <property type="entry name" value="ABC_TRANSPORTER_2"/>
    <property type="match status" value="1"/>
</dbReference>
<dbReference type="InterPro" id="IPR005116">
    <property type="entry name" value="Transp-assoc_OB_typ1"/>
</dbReference>
<dbReference type="InterPro" id="IPR004606">
    <property type="entry name" value="Mop_domain"/>
</dbReference>
<dbReference type="SUPFAM" id="SSF50331">
    <property type="entry name" value="MOP-like"/>
    <property type="match status" value="1"/>
</dbReference>
<dbReference type="Gene3D" id="2.40.50.100">
    <property type="match status" value="1"/>
</dbReference>
<dbReference type="GO" id="GO:0016020">
    <property type="term" value="C:membrane"/>
    <property type="evidence" value="ECO:0007669"/>
    <property type="project" value="InterPro"/>
</dbReference>
<dbReference type="NCBIfam" id="TIGR02142">
    <property type="entry name" value="modC_ABC"/>
    <property type="match status" value="1"/>
</dbReference>
<dbReference type="InterPro" id="IPR008995">
    <property type="entry name" value="Mo/tungstate-bd_C_term_dom"/>
</dbReference>
<dbReference type="PANTHER" id="PTHR43514:SF10">
    <property type="entry name" value="MOLYBDENUM IMPORT ATP-BINDING PROTEIN MODC 2"/>
    <property type="match status" value="1"/>
</dbReference>
<dbReference type="GO" id="GO:0140359">
    <property type="term" value="F:ABC-type transporter activity"/>
    <property type="evidence" value="ECO:0007669"/>
    <property type="project" value="InterPro"/>
</dbReference>
<accession>A0A2A5B3B4</accession>
<dbReference type="InterPro" id="IPR011868">
    <property type="entry name" value="ModC_ABC_ATP-bd"/>
</dbReference>
<evidence type="ECO:0000313" key="12">
    <source>
        <dbReference type="EMBL" id="PCJ26064.1"/>
    </source>
</evidence>
<dbReference type="SUPFAM" id="SSF52540">
    <property type="entry name" value="P-loop containing nucleoside triphosphate hydrolases"/>
    <property type="match status" value="1"/>
</dbReference>
<evidence type="ECO:0000256" key="3">
    <source>
        <dbReference type="ARBA" id="ARBA00022505"/>
    </source>
</evidence>
<dbReference type="InterPro" id="IPR003439">
    <property type="entry name" value="ABC_transporter-like_ATP-bd"/>
</dbReference>
<reference evidence="13" key="1">
    <citation type="submission" date="2017-08" db="EMBL/GenBank/DDBJ databases">
        <title>A dynamic microbial community with high functional redundancy inhabits the cold, oxic subseafloor aquifer.</title>
        <authorList>
            <person name="Tully B.J."/>
            <person name="Wheat C.G."/>
            <person name="Glazer B.T."/>
            <person name="Huber J.A."/>
        </authorList>
    </citation>
    <scope>NUCLEOTIDE SEQUENCE [LARGE SCALE GENOMIC DNA]</scope>
</reference>
<keyword evidence="4" id="KW-0997">Cell inner membrane</keyword>
<dbReference type="SMART" id="SM00382">
    <property type="entry name" value="AAA"/>
    <property type="match status" value="1"/>
</dbReference>
<keyword evidence="3 9" id="KW-0500">Molybdenum</keyword>
<dbReference type="GO" id="GO:0015098">
    <property type="term" value="F:molybdate ion transmembrane transporter activity"/>
    <property type="evidence" value="ECO:0007669"/>
    <property type="project" value="InterPro"/>
</dbReference>
<dbReference type="Gene3D" id="3.40.50.300">
    <property type="entry name" value="P-loop containing nucleotide triphosphate hydrolases"/>
    <property type="match status" value="1"/>
</dbReference>
<dbReference type="EMBL" id="NVVJ01000013">
    <property type="protein sequence ID" value="PCJ26064.1"/>
    <property type="molecule type" value="Genomic_DNA"/>
</dbReference>
<evidence type="ECO:0000256" key="5">
    <source>
        <dbReference type="ARBA" id="ARBA00022741"/>
    </source>
</evidence>
<name>A0A2A5B3B4_9GAMM</name>
<keyword evidence="6 12" id="KW-0067">ATP-binding</keyword>
<dbReference type="PROSITE" id="PS00211">
    <property type="entry name" value="ABC_TRANSPORTER_1"/>
    <property type="match status" value="1"/>
</dbReference>
<feature type="domain" description="ABC transporter" evidence="10">
    <location>
        <begin position="1"/>
        <end position="236"/>
    </location>
</feature>
<keyword evidence="7" id="KW-1278">Translocase</keyword>
<protein>
    <submittedName>
        <fullName evidence="12">Molybdenum ABC transporter ATP-binding protein</fullName>
    </submittedName>
</protein>
<dbReference type="InterPro" id="IPR027417">
    <property type="entry name" value="P-loop_NTPase"/>
</dbReference>
<proteinExistence type="predicted"/>
<keyword evidence="5" id="KW-0547">Nucleotide-binding</keyword>
<dbReference type="PANTHER" id="PTHR43514">
    <property type="entry name" value="ABC TRANSPORTER I FAMILY MEMBER 10"/>
    <property type="match status" value="1"/>
</dbReference>
<dbReference type="GO" id="GO:0016887">
    <property type="term" value="F:ATP hydrolysis activity"/>
    <property type="evidence" value="ECO:0007669"/>
    <property type="project" value="InterPro"/>
</dbReference>
<dbReference type="Proteomes" id="UP000218327">
    <property type="component" value="Unassembled WGS sequence"/>
</dbReference>
<organism evidence="12 13">
    <name type="scientific">SAR86 cluster bacterium</name>
    <dbReference type="NCBI Taxonomy" id="2030880"/>
    <lineage>
        <taxon>Bacteria</taxon>
        <taxon>Pseudomonadati</taxon>
        <taxon>Pseudomonadota</taxon>
        <taxon>Gammaproteobacteria</taxon>
        <taxon>SAR86 cluster</taxon>
    </lineage>
</organism>
<evidence type="ECO:0000256" key="9">
    <source>
        <dbReference type="PROSITE-ProRule" id="PRU01213"/>
    </source>
</evidence>
<evidence type="ECO:0000256" key="6">
    <source>
        <dbReference type="ARBA" id="ARBA00022840"/>
    </source>
</evidence>